<proteinExistence type="predicted"/>
<dbReference type="GO" id="GO:0030030">
    <property type="term" value="P:cell projection organization"/>
    <property type="evidence" value="ECO:0007669"/>
    <property type="project" value="UniProtKB-KW"/>
</dbReference>
<dbReference type="PANTHER" id="PTHR45973:SF2">
    <property type="entry name" value="CENTROSOMAL PROTEIN OF 97 KDA"/>
    <property type="match status" value="1"/>
</dbReference>
<reference evidence="4" key="1">
    <citation type="submission" date="2025-08" db="UniProtKB">
        <authorList>
            <consortium name="Ensembl"/>
        </authorList>
    </citation>
    <scope>IDENTIFICATION</scope>
</reference>
<keyword evidence="1" id="KW-0433">Leucine-rich repeat</keyword>
<evidence type="ECO:0000256" key="3">
    <source>
        <dbReference type="SAM" id="MobiDB-lite"/>
    </source>
</evidence>
<dbReference type="GO" id="GO:1902018">
    <property type="term" value="P:negative regulation of cilium assembly"/>
    <property type="evidence" value="ECO:0007669"/>
    <property type="project" value="TreeGrafter"/>
</dbReference>
<dbReference type="AlphaFoldDB" id="A0A7N8X5Z4"/>
<dbReference type="Pfam" id="PF14580">
    <property type="entry name" value="LRR_9"/>
    <property type="match status" value="1"/>
</dbReference>
<reference evidence="4" key="2">
    <citation type="submission" date="2025-09" db="UniProtKB">
        <authorList>
            <consortium name="Ensembl"/>
        </authorList>
    </citation>
    <scope>IDENTIFICATION</scope>
</reference>
<evidence type="ECO:0000256" key="1">
    <source>
        <dbReference type="ARBA" id="ARBA00022614"/>
    </source>
</evidence>
<dbReference type="GO" id="GO:0005813">
    <property type="term" value="C:centrosome"/>
    <property type="evidence" value="ECO:0007669"/>
    <property type="project" value="UniProtKB-SubCell"/>
</dbReference>
<keyword evidence="5" id="KW-1185">Reference proteome</keyword>
<dbReference type="PANTHER" id="PTHR45973">
    <property type="entry name" value="PROTEIN PHOSPHATASE 1 REGULATORY SUBUNIT SDS22-RELATED"/>
    <property type="match status" value="1"/>
</dbReference>
<organism evidence="4 5">
    <name type="scientific">Mastacembelus armatus</name>
    <name type="common">zig-zag eel</name>
    <dbReference type="NCBI Taxonomy" id="205130"/>
    <lineage>
        <taxon>Eukaryota</taxon>
        <taxon>Metazoa</taxon>
        <taxon>Chordata</taxon>
        <taxon>Craniata</taxon>
        <taxon>Vertebrata</taxon>
        <taxon>Euteleostomi</taxon>
        <taxon>Actinopterygii</taxon>
        <taxon>Neopterygii</taxon>
        <taxon>Teleostei</taxon>
        <taxon>Neoteleostei</taxon>
        <taxon>Acanthomorphata</taxon>
        <taxon>Anabantaria</taxon>
        <taxon>Synbranchiformes</taxon>
        <taxon>Mastacembelidae</taxon>
        <taxon>Mastacembelus</taxon>
    </lineage>
</organism>
<dbReference type="InterPro" id="IPR050576">
    <property type="entry name" value="Cilia_flagella_integrity"/>
</dbReference>
<feature type="compositionally biased region" description="Polar residues" evidence="3">
    <location>
        <begin position="350"/>
        <end position="364"/>
    </location>
</feature>
<evidence type="ECO:0000256" key="2">
    <source>
        <dbReference type="ARBA" id="ARBA00022737"/>
    </source>
</evidence>
<accession>A0A7N8X5Z4</accession>
<keyword evidence="2" id="KW-0677">Repeat</keyword>
<dbReference type="PROSITE" id="PS50096">
    <property type="entry name" value="IQ"/>
    <property type="match status" value="1"/>
</dbReference>
<dbReference type="InterPro" id="IPR032675">
    <property type="entry name" value="LRR_dom_sf"/>
</dbReference>
<dbReference type="Gene3D" id="3.80.10.10">
    <property type="entry name" value="Ribonuclease Inhibitor"/>
    <property type="match status" value="2"/>
</dbReference>
<dbReference type="GeneTree" id="ENSGT00910000144283"/>
<evidence type="ECO:0000313" key="5">
    <source>
        <dbReference type="Proteomes" id="UP000261640"/>
    </source>
</evidence>
<dbReference type="InterPro" id="IPR003591">
    <property type="entry name" value="Leu-rich_rpt_typical-subtyp"/>
</dbReference>
<name>A0A7N8X5Z4_9TELE</name>
<protein>
    <submittedName>
        <fullName evidence="4">Centrosomal protein 97</fullName>
    </submittedName>
</protein>
<evidence type="ECO:0000313" key="4">
    <source>
        <dbReference type="Ensembl" id="ENSMAMP00000047662.1"/>
    </source>
</evidence>
<dbReference type="SMART" id="SM00369">
    <property type="entry name" value="LRR_TYP"/>
    <property type="match status" value="4"/>
</dbReference>
<feature type="region of interest" description="Disordered" evidence="3">
    <location>
        <begin position="301"/>
        <end position="368"/>
    </location>
</feature>
<dbReference type="InParanoid" id="A0A7N8X5Z4"/>
<dbReference type="Ensembl" id="ENSMAMT00000069969.1">
    <property type="protein sequence ID" value="ENSMAMP00000047662.1"/>
    <property type="gene ID" value="ENSMAMG00000015960.2"/>
</dbReference>
<dbReference type="InterPro" id="IPR001611">
    <property type="entry name" value="Leu-rich_rpt"/>
</dbReference>
<sequence>MIYNLIQMPVSPVVDLSARSLQKLDPGFTCSEDTHTLILDRNHIMKLDHLEQSPGLQQLSVANNRLVRMMGVSRLTELRVLNLPNNSIGYIEGLRDLPHLQWLNLSGNNIKVIEQLNSCVSLQHLDLSDNNISTIGDLTKLVALKTLLLHGNSITTLRTVPAHLPPHLSILSLAENEIRDLNEVSYLAPLHELEQLSIMSNPCVMATPSLPGFDYRPYILSWCLGLKILDGYVASQKEGLKAEWLYSQGKGRSYRPGQHVQLVQYLATVCPLTSSPALETAEDAKLEKILSKQRFHQRQLLEETRGGCPNPSRPTQLDVEKHSPSHAVPQWGARELKKTTPPTPAAAPSVQETGRSSAPQNDLEASSDFGKAEMKEVPKKEEVDMCLGKSSLMETESAVVKIQSWWRGQYTRCFHPMAREVRSEIRLRRMQEHILFLTDKLNSVQKQYEEEKVQRLVQEEAVKFLWKEIYALKLGQWKQSVEQQLANIIQAAPPAQISTPGLCKAPPPVASSTTNPANTDVSFPDSGFQSTADQQAAQEDNCSLLEQYLSSVQQREEEAEEMINACTDLLSVCELAQSVGLRCCTHLDY</sequence>
<dbReference type="Proteomes" id="UP000261640">
    <property type="component" value="Unplaced"/>
</dbReference>
<dbReference type="SMART" id="SM00365">
    <property type="entry name" value="LRR_SD22"/>
    <property type="match status" value="3"/>
</dbReference>
<dbReference type="SUPFAM" id="SSF52058">
    <property type="entry name" value="L domain-like"/>
    <property type="match status" value="1"/>
</dbReference>
<dbReference type="PROSITE" id="PS51450">
    <property type="entry name" value="LRR"/>
    <property type="match status" value="4"/>
</dbReference>